<dbReference type="PROSITE" id="PS01151">
    <property type="entry name" value="FIMBRIAL_USHER"/>
    <property type="match status" value="1"/>
</dbReference>
<keyword evidence="9 10" id="KW-0998">Cell outer membrane</keyword>
<evidence type="ECO:0000313" key="15">
    <source>
        <dbReference type="Proteomes" id="UP000546584"/>
    </source>
</evidence>
<dbReference type="RefSeq" id="WP_177025372.1">
    <property type="nucleotide sequence ID" value="NZ_JACAQR010000003.1"/>
</dbReference>
<feature type="domain" description="PapC N-terminal" evidence="13">
    <location>
        <begin position="34"/>
        <end position="178"/>
    </location>
</feature>
<organism evidence="14 15">
    <name type="scientific">Pseudomonas yamanorum</name>
    <dbReference type="NCBI Taxonomy" id="515393"/>
    <lineage>
        <taxon>Bacteria</taxon>
        <taxon>Pseudomonadati</taxon>
        <taxon>Pseudomonadota</taxon>
        <taxon>Gammaproteobacteria</taxon>
        <taxon>Pseudomonadales</taxon>
        <taxon>Pseudomonadaceae</taxon>
        <taxon>Pseudomonas</taxon>
    </lineage>
</organism>
<comment type="subcellular location">
    <subcellularLocation>
        <location evidence="1 10">Cell outer membrane</location>
        <topology evidence="1 10">Multi-pass membrane protein</topology>
    </subcellularLocation>
</comment>
<dbReference type="Gene3D" id="2.60.40.2070">
    <property type="match status" value="1"/>
</dbReference>
<dbReference type="FunFam" id="2.60.40.3110:FF:000001">
    <property type="entry name" value="Putative fimbrial outer membrane usher"/>
    <property type="match status" value="1"/>
</dbReference>
<dbReference type="EMBL" id="JACAQR010000003">
    <property type="protein sequence ID" value="NWD40704.1"/>
    <property type="molecule type" value="Genomic_DNA"/>
</dbReference>
<evidence type="ECO:0000259" key="12">
    <source>
        <dbReference type="Pfam" id="PF13953"/>
    </source>
</evidence>
<evidence type="ECO:0000259" key="13">
    <source>
        <dbReference type="Pfam" id="PF13954"/>
    </source>
</evidence>
<dbReference type="InterPro" id="IPR018030">
    <property type="entry name" value="Fimbrial_membr_usher_CS"/>
</dbReference>
<dbReference type="SUPFAM" id="SSF141729">
    <property type="entry name" value="FimD N-terminal domain-like"/>
    <property type="match status" value="1"/>
</dbReference>
<evidence type="ECO:0000256" key="2">
    <source>
        <dbReference type="ARBA" id="ARBA00008064"/>
    </source>
</evidence>
<proteinExistence type="inferred from homology"/>
<dbReference type="InterPro" id="IPR043142">
    <property type="entry name" value="PapC-like_C_sf"/>
</dbReference>
<evidence type="ECO:0000256" key="7">
    <source>
        <dbReference type="ARBA" id="ARBA00022729"/>
    </source>
</evidence>
<keyword evidence="6 10" id="KW-0812">Transmembrane</keyword>
<dbReference type="PANTHER" id="PTHR30451:SF21">
    <property type="entry name" value="FIMBRIAL USHER DOMAIN-CONTAINING PROTEIN YDET-RELATED"/>
    <property type="match status" value="1"/>
</dbReference>
<evidence type="ECO:0000313" key="14">
    <source>
        <dbReference type="EMBL" id="NWD40704.1"/>
    </source>
</evidence>
<dbReference type="Proteomes" id="UP000546584">
    <property type="component" value="Unassembled WGS sequence"/>
</dbReference>
<keyword evidence="4" id="KW-1134">Transmembrane beta strand</keyword>
<name>A0AAJ3LF57_9PSED</name>
<dbReference type="InterPro" id="IPR037224">
    <property type="entry name" value="PapC_N_sf"/>
</dbReference>
<comment type="similarity">
    <text evidence="2 10">Belongs to the fimbrial export usher family.</text>
</comment>
<evidence type="ECO:0000256" key="5">
    <source>
        <dbReference type="ARBA" id="ARBA00022558"/>
    </source>
</evidence>
<dbReference type="Pfam" id="PF00577">
    <property type="entry name" value="Usher"/>
    <property type="match status" value="1"/>
</dbReference>
<dbReference type="InterPro" id="IPR025949">
    <property type="entry name" value="PapC-like_C"/>
</dbReference>
<evidence type="ECO:0000256" key="6">
    <source>
        <dbReference type="ARBA" id="ARBA00022692"/>
    </source>
</evidence>
<dbReference type="Gene3D" id="2.60.40.3110">
    <property type="match status" value="1"/>
</dbReference>
<dbReference type="Gene3D" id="2.60.40.2610">
    <property type="entry name" value="Outer membrane usher protein FimD, plug domain"/>
    <property type="match status" value="1"/>
</dbReference>
<feature type="domain" description="PapC-like C-terminal" evidence="12">
    <location>
        <begin position="783"/>
        <end position="847"/>
    </location>
</feature>
<feature type="signal peptide" evidence="11">
    <location>
        <begin position="1"/>
        <end position="28"/>
    </location>
</feature>
<dbReference type="InterPro" id="IPR042186">
    <property type="entry name" value="FimD_plug_dom"/>
</dbReference>
<dbReference type="NCBIfam" id="NF011740">
    <property type="entry name" value="PRK15193.1"/>
    <property type="match status" value="1"/>
</dbReference>
<accession>A0AAJ3LF57</accession>
<keyword evidence="3 10" id="KW-0813">Transport</keyword>
<dbReference type="Pfam" id="PF13953">
    <property type="entry name" value="PapC_C"/>
    <property type="match status" value="1"/>
</dbReference>
<protein>
    <submittedName>
        <fullName evidence="14">Fimbrial biogenesis usher protein</fullName>
    </submittedName>
</protein>
<dbReference type="Pfam" id="PF13954">
    <property type="entry name" value="PapC_N"/>
    <property type="match status" value="1"/>
</dbReference>
<dbReference type="GO" id="GO:0009279">
    <property type="term" value="C:cell outer membrane"/>
    <property type="evidence" value="ECO:0007669"/>
    <property type="project" value="UniProtKB-SubCell"/>
</dbReference>
<evidence type="ECO:0000256" key="10">
    <source>
        <dbReference type="RuleBase" id="RU003884"/>
    </source>
</evidence>
<feature type="chain" id="PRO_5042490387" evidence="11">
    <location>
        <begin position="29"/>
        <end position="862"/>
    </location>
</feature>
<evidence type="ECO:0000256" key="11">
    <source>
        <dbReference type="SAM" id="SignalP"/>
    </source>
</evidence>
<dbReference type="FunFam" id="2.60.40.2610:FF:000001">
    <property type="entry name" value="Outer membrane fimbrial usher protein"/>
    <property type="match status" value="1"/>
</dbReference>
<keyword evidence="8 10" id="KW-0472">Membrane</keyword>
<evidence type="ECO:0000256" key="3">
    <source>
        <dbReference type="ARBA" id="ARBA00022448"/>
    </source>
</evidence>
<dbReference type="InterPro" id="IPR025885">
    <property type="entry name" value="PapC_N"/>
</dbReference>
<evidence type="ECO:0000256" key="8">
    <source>
        <dbReference type="ARBA" id="ARBA00023136"/>
    </source>
</evidence>
<sequence length="862" mass="93628">MKNGTRESALKRLLLSPLALLLVGPAFSARADNYFNPRFLSDDPASVADLSGFEKGLEAPPGTYRVDIYMNDGYMATRDVAFNKSADGQKLEPCLMRSQLSSFGVNTLALPDVVAMKSTACVPFTRFINDASSRFDVGLQRLYLSVPQAFMGSQARGYISPDLWDDGITAGLLNYNYTGSEVRSEQGGVSNYSYLSLQSGLNLGAWRLRDTTTWSYSHGAGVTQNQWQHTNTYVERGISSWHSRLTLGDGFTASDIFDGINYRGAQIASDDNMLPDSQRGFAPVVRGIARSTAKVSVKQNGYEIYQATVPPGAFTINDIYAPGTSGDLQVTVVEANGSTQSFTVPYSSVPMLEREGQLKYSMTGGQYRSGNAQQHTPEFLQGTAFWGLPHDWTVFGGTQVSNNYHALAIGLGKNLGDLGAISADLTEARAILPDDTQHQGQSLRFLYNKSINQWGTNLQLLGYRYSTKNFYTLADTAWSQMSGFTVVSQNQPVQITPQITDAYNLNYSKRGRFQATLTQQVGKTSTVYLTGSQQSYWGTGQSDEQLQLGYNSTIGDISWGVSYSLTKSAWEDNKDQLLAINISIPFSHWMRSDSHSSFKNTNASFNTASDLKGRNTSTAGLYGTLLDDHNLSYSVQTGYASGGVEGASKTGNTSLNYRGPYGNSNIGYSTSDNYSQVYYGVSGGVLAHADGVTFSQPLNDTMVLIKVPGAEHVAVENQTGIRTDWRGYAVLPYATDYRENRIALNTNSLANNIELEDPILSVVPTRGAVVRADFKARVGMKVLMTLTHNDKPVPFGSIASYDEGLVGSIVAEGGQVYLTGLSPTGQVNVKWGDGTNDRCTATYSLPADSLAQALSYASATCQ</sequence>
<dbReference type="GO" id="GO:0009297">
    <property type="term" value="P:pilus assembly"/>
    <property type="evidence" value="ECO:0007669"/>
    <property type="project" value="InterPro"/>
</dbReference>
<evidence type="ECO:0000256" key="1">
    <source>
        <dbReference type="ARBA" id="ARBA00004571"/>
    </source>
</evidence>
<dbReference type="PANTHER" id="PTHR30451">
    <property type="entry name" value="OUTER MEMBRANE USHER PROTEIN"/>
    <property type="match status" value="1"/>
</dbReference>
<comment type="caution">
    <text evidence="14">The sequence shown here is derived from an EMBL/GenBank/DDBJ whole genome shotgun (WGS) entry which is preliminary data.</text>
</comment>
<keyword evidence="5 10" id="KW-1029">Fimbrium biogenesis</keyword>
<keyword evidence="7 11" id="KW-0732">Signal</keyword>
<reference evidence="14 15" key="1">
    <citation type="submission" date="2020-04" db="EMBL/GenBank/DDBJ databases">
        <title>Molecular characterization of pseudomonads from Agaricus bisporus reveal novel blotch 2 pathogens in Western Europe.</title>
        <authorList>
            <person name="Taparia T."/>
            <person name="Krijger M."/>
            <person name="Haynes E."/>
            <person name="Elpinstone J.G."/>
            <person name="Noble R."/>
            <person name="Van Der Wolf J."/>
        </authorList>
    </citation>
    <scope>NUCLEOTIDE SEQUENCE [LARGE SCALE GENOMIC DNA]</scope>
    <source>
        <strain evidence="14 15">IPO3753</strain>
    </source>
</reference>
<dbReference type="AlphaFoldDB" id="A0AAJ3LF57"/>
<dbReference type="GO" id="GO:0015473">
    <property type="term" value="F:fimbrial usher porin activity"/>
    <property type="evidence" value="ECO:0007669"/>
    <property type="project" value="InterPro"/>
</dbReference>
<evidence type="ECO:0000256" key="4">
    <source>
        <dbReference type="ARBA" id="ARBA00022452"/>
    </source>
</evidence>
<dbReference type="Gene3D" id="3.10.20.410">
    <property type="match status" value="1"/>
</dbReference>
<dbReference type="InterPro" id="IPR000015">
    <property type="entry name" value="Fimb_usher"/>
</dbReference>
<evidence type="ECO:0000256" key="9">
    <source>
        <dbReference type="ARBA" id="ARBA00023237"/>
    </source>
</evidence>
<gene>
    <name evidence="14" type="ORF">HX826_02440</name>
</gene>